<gene>
    <name evidence="2" type="ORF">GPUH_LOCUS15914</name>
</gene>
<dbReference type="OrthoDB" id="5976811at2759"/>
<reference evidence="2 3" key="2">
    <citation type="submission" date="2018-11" db="EMBL/GenBank/DDBJ databases">
        <authorList>
            <consortium name="Pathogen Informatics"/>
        </authorList>
    </citation>
    <scope>NUCLEOTIDE SEQUENCE [LARGE SCALE GENOMIC DNA]</scope>
</reference>
<evidence type="ECO:0000313" key="2">
    <source>
        <dbReference type="EMBL" id="VDN26919.1"/>
    </source>
</evidence>
<dbReference type="Pfam" id="PF00093">
    <property type="entry name" value="VWC"/>
    <property type="match status" value="1"/>
</dbReference>
<dbReference type="Gene3D" id="2.10.70.10">
    <property type="entry name" value="Complement Module, domain 1"/>
    <property type="match status" value="1"/>
</dbReference>
<accession>A0A183E4M3</accession>
<evidence type="ECO:0000313" key="4">
    <source>
        <dbReference type="WBParaSite" id="GPUH_0001593601-mRNA-1"/>
    </source>
</evidence>
<dbReference type="Proteomes" id="UP000271098">
    <property type="component" value="Unassembled WGS sequence"/>
</dbReference>
<dbReference type="AlphaFoldDB" id="A0A183E4M3"/>
<organism evidence="4">
    <name type="scientific">Gongylonema pulchrum</name>
    <dbReference type="NCBI Taxonomy" id="637853"/>
    <lineage>
        <taxon>Eukaryota</taxon>
        <taxon>Metazoa</taxon>
        <taxon>Ecdysozoa</taxon>
        <taxon>Nematoda</taxon>
        <taxon>Chromadorea</taxon>
        <taxon>Rhabditida</taxon>
        <taxon>Spirurina</taxon>
        <taxon>Spiruromorpha</taxon>
        <taxon>Spiruroidea</taxon>
        <taxon>Gongylonematidae</taxon>
        <taxon>Gongylonema</taxon>
    </lineage>
</organism>
<dbReference type="EMBL" id="UYRT01083072">
    <property type="protein sequence ID" value="VDN26919.1"/>
    <property type="molecule type" value="Genomic_DNA"/>
</dbReference>
<name>A0A183E4M3_9BILA</name>
<dbReference type="InterPro" id="IPR001007">
    <property type="entry name" value="VWF_dom"/>
</dbReference>
<dbReference type="SUPFAM" id="SSF57603">
    <property type="entry name" value="FnI-like domain"/>
    <property type="match status" value="1"/>
</dbReference>
<evidence type="ECO:0000259" key="1">
    <source>
        <dbReference type="Pfam" id="PF00093"/>
    </source>
</evidence>
<feature type="domain" description="VWFC" evidence="1">
    <location>
        <begin position="79"/>
        <end position="119"/>
    </location>
</feature>
<evidence type="ECO:0000313" key="3">
    <source>
        <dbReference type="Proteomes" id="UP000271098"/>
    </source>
</evidence>
<proteinExistence type="predicted"/>
<sequence>MSQVIAATSSSANSQNCDARMYTARIIFLILRKKNVQRTASAPPVMYQPGRVVPLILGDGTPGRCCDQFVCEDGDGKRCPHGGQIYDDGEQWHTNSCEQCKCKGGIALCSKMTCASPPC</sequence>
<reference evidence="4" key="1">
    <citation type="submission" date="2016-06" db="UniProtKB">
        <authorList>
            <consortium name="WormBaseParasite"/>
        </authorList>
    </citation>
    <scope>IDENTIFICATION</scope>
</reference>
<keyword evidence="3" id="KW-1185">Reference proteome</keyword>
<dbReference type="WBParaSite" id="GPUH_0001593601-mRNA-1">
    <property type="protein sequence ID" value="GPUH_0001593601-mRNA-1"/>
    <property type="gene ID" value="GPUH_0001593601"/>
</dbReference>
<protein>
    <submittedName>
        <fullName evidence="4">VWFC domain-containing protein</fullName>
    </submittedName>
</protein>